<feature type="domain" description="ComEC/Rec2-related protein" evidence="7">
    <location>
        <begin position="254"/>
        <end position="523"/>
    </location>
</feature>
<keyword evidence="10" id="KW-1185">Reference proteome</keyword>
<dbReference type="Pfam" id="PF13567">
    <property type="entry name" value="DUF4131"/>
    <property type="match status" value="1"/>
</dbReference>
<sequence>MLSLYRKTPFLRLLLALIGGISCYHYLRPSLLHLSVVSAILLVLLLIWHLLPLAYRYLLRWCQGVVLLLLVATGGAAIMYKADVRNRKLWYGHWYRPGIPVAAVINERPEEKVRSRKAVATVTALFLDGRWKPAEGEIILYAGRPKALAGAGRIERDSAGASAALLLYGSRIVFSLPLQPISSNGNPGQFNYASWCGLHHWHHQVYLPPGSFLMLPEQPGYDVRAALYDSRAWVTHVLYSYIKQPEAAAIAVALLIGDRTALDKELLAAYSRTGVVHIIAISGLHLGLIYGMLVFVLTCGGRFPLQGWWRPLLMLAVLWAFTLLAGAQASVLRSAVMFSFITVGQVIGRRHQLANNLAASAFCLLVYDPYMLWDVGFQLSYAAVGGIALLYKAVYRWPGFENRLVLYLWQMIALSVSAQVFTFPVLLYHFHQFPHLFLISNLVAVPLSALVLYLEILLVAVAWWPGFARMVGLAVETGIRWMNDFIRYMDHIPFALTKAVQLGPLQLILLYLFIGCCLWAWRKGDRRGHRLLPAFVVAVLLVLAQVCSLVRASRQCRIVVYQVPGKTVAGFIHGRTEYLLGEGPVLASQTFWRIRRTVFLPVQQPFTVVTFGGKRLANIKPGWFPAAQMKAQPVDILLLTGPPEMPLTRLCALFPGAQLVFDGSNPLWKIEKWKKQCDSLHLRFHSVATSGAFVMEL</sequence>
<keyword evidence="4 6" id="KW-1133">Transmembrane helix</keyword>
<feature type="transmembrane region" description="Helical" evidence="6">
    <location>
        <begin position="353"/>
        <end position="373"/>
    </location>
</feature>
<evidence type="ECO:0000256" key="6">
    <source>
        <dbReference type="SAM" id="Phobius"/>
    </source>
</evidence>
<evidence type="ECO:0000259" key="7">
    <source>
        <dbReference type="Pfam" id="PF03772"/>
    </source>
</evidence>
<keyword evidence="2" id="KW-1003">Cell membrane</keyword>
<feature type="transmembrane region" description="Helical" evidence="6">
    <location>
        <begin position="407"/>
        <end position="430"/>
    </location>
</feature>
<protein>
    <submittedName>
        <fullName evidence="9">ComEC family competence protein</fullName>
    </submittedName>
</protein>
<dbReference type="PANTHER" id="PTHR30619:SF1">
    <property type="entry name" value="RECOMBINATION PROTEIN 2"/>
    <property type="match status" value="1"/>
</dbReference>
<feature type="transmembrane region" description="Helical" evidence="6">
    <location>
        <begin position="436"/>
        <end position="454"/>
    </location>
</feature>
<accession>A0A4V1MA10</accession>
<evidence type="ECO:0000256" key="2">
    <source>
        <dbReference type="ARBA" id="ARBA00022475"/>
    </source>
</evidence>
<dbReference type="NCBIfam" id="TIGR00360">
    <property type="entry name" value="ComEC_N-term"/>
    <property type="match status" value="1"/>
</dbReference>
<feature type="transmembrane region" description="Helical" evidence="6">
    <location>
        <begin position="533"/>
        <end position="552"/>
    </location>
</feature>
<comment type="caution">
    <text evidence="9">The sequence shown here is derived from an EMBL/GenBank/DDBJ whole genome shotgun (WGS) entry which is preliminary data.</text>
</comment>
<dbReference type="AlphaFoldDB" id="A0A4V1MA10"/>
<dbReference type="GO" id="GO:0005886">
    <property type="term" value="C:plasma membrane"/>
    <property type="evidence" value="ECO:0007669"/>
    <property type="project" value="UniProtKB-SubCell"/>
</dbReference>
<name>A0A4V1MA10_9BACT</name>
<dbReference type="Pfam" id="PF03772">
    <property type="entry name" value="Competence"/>
    <property type="match status" value="1"/>
</dbReference>
<dbReference type="InterPro" id="IPR052159">
    <property type="entry name" value="Competence_DNA_uptake"/>
</dbReference>
<feature type="transmembrane region" description="Helical" evidence="6">
    <location>
        <begin position="308"/>
        <end position="332"/>
    </location>
</feature>
<feature type="domain" description="DUF4131" evidence="8">
    <location>
        <begin position="35"/>
        <end position="210"/>
    </location>
</feature>
<keyword evidence="5 6" id="KW-0472">Membrane</keyword>
<feature type="transmembrane region" description="Helical" evidence="6">
    <location>
        <begin position="502"/>
        <end position="521"/>
    </location>
</feature>
<reference evidence="9 10" key="1">
    <citation type="submission" date="2019-01" db="EMBL/GenBank/DDBJ databases">
        <title>Filimonas sp. strain TTM-71.</title>
        <authorList>
            <person name="Chen W.-M."/>
        </authorList>
    </citation>
    <scope>NUCLEOTIDE SEQUENCE [LARGE SCALE GENOMIC DNA]</scope>
    <source>
        <strain evidence="9 10">TTM-71</strain>
    </source>
</reference>
<evidence type="ECO:0000313" key="9">
    <source>
        <dbReference type="EMBL" id="RXK83544.1"/>
    </source>
</evidence>
<gene>
    <name evidence="9" type="ORF">ESB13_15755</name>
</gene>
<feature type="transmembrane region" description="Helical" evidence="6">
    <location>
        <begin position="379"/>
        <end position="395"/>
    </location>
</feature>
<comment type="subcellular location">
    <subcellularLocation>
        <location evidence="1">Cell membrane</location>
        <topology evidence="1">Multi-pass membrane protein</topology>
    </subcellularLocation>
</comment>
<evidence type="ECO:0000259" key="8">
    <source>
        <dbReference type="Pfam" id="PF13567"/>
    </source>
</evidence>
<dbReference type="OrthoDB" id="9761531at2"/>
<feature type="transmembrane region" description="Helical" evidence="6">
    <location>
        <begin position="274"/>
        <end position="296"/>
    </location>
</feature>
<dbReference type="InterPro" id="IPR025405">
    <property type="entry name" value="DUF4131"/>
</dbReference>
<evidence type="ECO:0000313" key="10">
    <source>
        <dbReference type="Proteomes" id="UP000290545"/>
    </source>
</evidence>
<feature type="transmembrane region" description="Helical" evidence="6">
    <location>
        <begin position="31"/>
        <end position="51"/>
    </location>
</feature>
<feature type="transmembrane region" description="Helical" evidence="6">
    <location>
        <begin position="57"/>
        <end position="80"/>
    </location>
</feature>
<dbReference type="RefSeq" id="WP_129004596.1">
    <property type="nucleotide sequence ID" value="NZ_SDHZ01000002.1"/>
</dbReference>
<feature type="transmembrane region" description="Helical" evidence="6">
    <location>
        <begin position="6"/>
        <end position="24"/>
    </location>
</feature>
<dbReference type="InterPro" id="IPR004477">
    <property type="entry name" value="ComEC_N"/>
</dbReference>
<dbReference type="Proteomes" id="UP000290545">
    <property type="component" value="Unassembled WGS sequence"/>
</dbReference>
<dbReference type="PROSITE" id="PS51257">
    <property type="entry name" value="PROKAR_LIPOPROTEIN"/>
    <property type="match status" value="1"/>
</dbReference>
<organism evidence="9 10">
    <name type="scientific">Filimonas effusa</name>
    <dbReference type="NCBI Taxonomy" id="2508721"/>
    <lineage>
        <taxon>Bacteria</taxon>
        <taxon>Pseudomonadati</taxon>
        <taxon>Bacteroidota</taxon>
        <taxon>Chitinophagia</taxon>
        <taxon>Chitinophagales</taxon>
        <taxon>Chitinophagaceae</taxon>
        <taxon>Filimonas</taxon>
    </lineage>
</organism>
<evidence type="ECO:0000256" key="1">
    <source>
        <dbReference type="ARBA" id="ARBA00004651"/>
    </source>
</evidence>
<evidence type="ECO:0000256" key="3">
    <source>
        <dbReference type="ARBA" id="ARBA00022692"/>
    </source>
</evidence>
<keyword evidence="3 6" id="KW-0812">Transmembrane</keyword>
<dbReference type="EMBL" id="SDHZ01000002">
    <property type="protein sequence ID" value="RXK83544.1"/>
    <property type="molecule type" value="Genomic_DNA"/>
</dbReference>
<dbReference type="PANTHER" id="PTHR30619">
    <property type="entry name" value="DNA INTERNALIZATION/COMPETENCE PROTEIN COMEC/REC2"/>
    <property type="match status" value="1"/>
</dbReference>
<evidence type="ECO:0000256" key="4">
    <source>
        <dbReference type="ARBA" id="ARBA00022989"/>
    </source>
</evidence>
<proteinExistence type="predicted"/>
<evidence type="ECO:0000256" key="5">
    <source>
        <dbReference type="ARBA" id="ARBA00023136"/>
    </source>
</evidence>